<dbReference type="EMBL" id="SHNO01000003">
    <property type="protein sequence ID" value="MCX2979168.1"/>
    <property type="molecule type" value="Genomic_DNA"/>
</dbReference>
<dbReference type="RefSeq" id="WP_279250960.1">
    <property type="nucleotide sequence ID" value="NZ_SHNO01000003.1"/>
</dbReference>
<keyword evidence="3" id="KW-1185">Reference proteome</keyword>
<dbReference type="Proteomes" id="UP001143304">
    <property type="component" value="Unassembled WGS sequence"/>
</dbReference>
<reference evidence="2" key="1">
    <citation type="submission" date="2019-02" db="EMBL/GenBank/DDBJ databases">
        <authorList>
            <person name="Li S.-H."/>
        </authorList>
    </citation>
    <scope>NUCLEOTIDE SEQUENCE</scope>
    <source>
        <strain evidence="2">IMCC11814</strain>
    </source>
</reference>
<evidence type="ECO:0000313" key="2">
    <source>
        <dbReference type="EMBL" id="MCX2979168.1"/>
    </source>
</evidence>
<comment type="caution">
    <text evidence="2">The sequence shown here is derived from an EMBL/GenBank/DDBJ whole genome shotgun (WGS) entry which is preliminary data.</text>
</comment>
<proteinExistence type="predicted"/>
<evidence type="ECO:0000313" key="3">
    <source>
        <dbReference type="Proteomes" id="UP001143304"/>
    </source>
</evidence>
<feature type="chain" id="PRO_5045212440" evidence="1">
    <location>
        <begin position="20"/>
        <end position="201"/>
    </location>
</feature>
<feature type="signal peptide" evidence="1">
    <location>
        <begin position="1"/>
        <end position="19"/>
    </location>
</feature>
<evidence type="ECO:0000256" key="1">
    <source>
        <dbReference type="SAM" id="SignalP"/>
    </source>
</evidence>
<accession>A0ABT3TA54</accession>
<name>A0ABT3TA54_9GAMM</name>
<sequence length="201" mass="22379">MRLLLAIFILLLCAQQSHAECDCLWRGSFSEVQAATDLVVSGRVVAAAGNSIDLRISRLLRGEAHHETIRVWLKTADYCRPEPTLFPLESDWVMALNRITEAIPGGFNPGTPNVSYGRVGDYSLSSCGGYWLRSRGDRVTGNLVDGPRWDYEPPMTPVLLDLVADYVRGDLGRASLQRASAIDPKLRELMLDTRSFIKNEK</sequence>
<organism evidence="2 3">
    <name type="scientific">Candidatus Marimicrobium litorale</name>
    <dbReference type="NCBI Taxonomy" id="2518991"/>
    <lineage>
        <taxon>Bacteria</taxon>
        <taxon>Pseudomonadati</taxon>
        <taxon>Pseudomonadota</taxon>
        <taxon>Gammaproteobacteria</taxon>
        <taxon>Cellvibrionales</taxon>
        <taxon>Halieaceae</taxon>
        <taxon>Marimicrobium</taxon>
    </lineage>
</organism>
<keyword evidence="1" id="KW-0732">Signal</keyword>
<gene>
    <name evidence="2" type="ORF">EYC82_17655</name>
</gene>
<protein>
    <submittedName>
        <fullName evidence="2">Delta-aminolevulinic acid dehydratase</fullName>
    </submittedName>
</protein>